<evidence type="ECO:0000256" key="3">
    <source>
        <dbReference type="SAM" id="Phobius"/>
    </source>
</evidence>
<dbReference type="SMART" id="SM00409">
    <property type="entry name" value="IG"/>
    <property type="match status" value="2"/>
</dbReference>
<dbReference type="InterPro" id="IPR036445">
    <property type="entry name" value="GPCR_2_extracell_dom_sf"/>
</dbReference>
<proteinExistence type="predicted"/>
<feature type="disulfide bond" evidence="1">
    <location>
        <begin position="312"/>
        <end position="329"/>
    </location>
</feature>
<feature type="transmembrane region" description="Helical" evidence="3">
    <location>
        <begin position="1174"/>
        <end position="1194"/>
    </location>
</feature>
<keyword evidence="3" id="KW-1133">Transmembrane helix</keyword>
<dbReference type="SUPFAM" id="SSF48726">
    <property type="entry name" value="Immunoglobulin"/>
    <property type="match status" value="2"/>
</dbReference>
<feature type="domain" description="EGF-like" evidence="4">
    <location>
        <begin position="260"/>
        <end position="298"/>
    </location>
</feature>
<feature type="domain" description="Ig-like" evidence="5">
    <location>
        <begin position="661"/>
        <end position="753"/>
    </location>
</feature>
<evidence type="ECO:0000259" key="4">
    <source>
        <dbReference type="PROSITE" id="PS50026"/>
    </source>
</evidence>
<feature type="region of interest" description="Disordered" evidence="2">
    <location>
        <begin position="1487"/>
        <end position="1533"/>
    </location>
</feature>
<name>A0A0P4ZLC0_9CRUS</name>
<dbReference type="GO" id="GO:0016020">
    <property type="term" value="C:membrane"/>
    <property type="evidence" value="ECO:0007669"/>
    <property type="project" value="InterPro"/>
</dbReference>
<evidence type="ECO:0000256" key="1">
    <source>
        <dbReference type="PROSITE-ProRule" id="PRU00076"/>
    </source>
</evidence>
<dbReference type="SMART" id="SM00181">
    <property type="entry name" value="EGF"/>
    <property type="match status" value="3"/>
</dbReference>
<dbReference type="InterPro" id="IPR000742">
    <property type="entry name" value="EGF"/>
</dbReference>
<reference evidence="6" key="1">
    <citation type="submission" date="2015-10" db="EMBL/GenBank/DDBJ databases">
        <title>Daphnia magna gene sets from two clonal populations assembled and annotated with EvidentialGene.</title>
        <authorList>
            <person name="Gilbert D."/>
            <person name="Podicheti R."/>
            <person name="Orsini L."/>
            <person name="Colbourne J."/>
            <person name="Pfrender M."/>
        </authorList>
    </citation>
    <scope>NUCLEOTIDE SEQUENCE</scope>
</reference>
<dbReference type="SUPFAM" id="SSF49854">
    <property type="entry name" value="Spermadhesin, CUB domain"/>
    <property type="match status" value="1"/>
</dbReference>
<dbReference type="Pfam" id="PF13895">
    <property type="entry name" value="Ig_2"/>
    <property type="match status" value="1"/>
</dbReference>
<dbReference type="InterPro" id="IPR035914">
    <property type="entry name" value="Sperma_CUB_dom_sf"/>
</dbReference>
<dbReference type="EMBL" id="GDIP01215310">
    <property type="protein sequence ID" value="JAJ08092.1"/>
    <property type="molecule type" value="Transcribed_RNA"/>
</dbReference>
<dbReference type="CDD" id="cd00054">
    <property type="entry name" value="EGF_CA"/>
    <property type="match status" value="1"/>
</dbReference>
<sequence length="1547" mass="173185">MRKRRTFSLARIGLWPSKHHESSCTRLSIGAAMKHSRGGRSSRLSLMLFVFIIFNSVWIMTAGAAPVTAVSSHTGNGAVSRTPLSRCPAIFNPMVANINAGSVGSSAKSSETGKRKATESSSLPSCRIFLRERFGTLTTPGFPSAFPVPFTCSWIIDATGFESDSFITLYLTQMYLTRGVKAVQYTFNNTTHAIGRKDLDELHTFRPRPYSVYRIKARYLEVQVNLDELVNANLRVERRLMDVYGFNITYEIQPNGSRIRSDTCNVVNCTFNGHCYANHNYSQFQCSCLPNFSGKYCQHGPECNPEKGINVCKNGGVCGYRIGISVVRCSCPPNYNGSLCEFRREFIPAKECLSKFRLNCSHHCVITDKGTAACRCPQHQALRSDNLTCYPLVPLRILGHVELDRPSSFNDTRLVDAVTSALKKMAEEFTAFLLVVGSVNLAGPNSNRLQFILWNSEKYNMSWTNVAQQHGPVMAAARSGAVASILNRSATGYGFPWIGGKKRMPRNVAPFTYIPQQWNNSFTSFVHQINSRIWKVQGESIVIRNISIVQVPALIIEWVKLDVKGQVREGYPFTVACNANGSGKKDLKMGWYKDGHPIDDSFALQRNMSIFVHQQQDLRGFFTLYLEVKQASLFDRGEFECRAKDWGQTARKSVFLDVITPPILDLMPINPVVLPGTAVNLTCRDENHLARRSTTKYVWLKNGQPIESSCEEIIEDLTPVGSLLRITSIQHSTNYTCRGENGTKVVNKTTQIFVTSQEKACPQQKSQGVGWLRTAVDITNYQFCPAGYVGVAKRHCFAVKELPGDGGEALPAIRKFWSWGEPDFSNCSDRELTEVYHQLKLITLGYVVTDLTSIVNKFADFIEWKLKGIAEFNRFTNWKNRTDEEATPAPYLPGEGNMLLEMAISLEVFLWRRTEVLPHSFWNSTAVRYLYALDALLSMPRDIFRLNGELPILRFIQNHLTLLGISPKGGDLIGSIQSHLLKNSDFDVDYDRKQFKYKGLLPVSPSQTGFKNLRQLAPAQFFLNKPNGYNISIDFHSIEQLQIKGGEYLCALLPLQPTNHSQGWDMGSCFIERLSDPAAFRCHCDHQGTVVLLYAVRDIEETENSVVNLWKVIYFAASVSHLAVVFGLVTLCAVWYQRRCVWLWFQIQVGVSLLPPSSIYFLQTNVVPNPFLTILLTAATYQYAATVWAMIMYLKMSATQGPVEQATAGKMSHNNIRLVGLSLGVPLTLSGVQILIEEFSVGVPFITWFSQLSSFSGIFFSLAYSTLFFTVLSLYVTSTREPDDSAEKSKTFTKDVSPLMSHIVRHSHCCPMLALLGVLVTGSTLCRFHWLSLSTHCVAALLHLLAVLLAVPLMLNFSSTKFFCLYWCFWRRNKLPQGETMSELLNATAMVESPQRKSLLSTDQHPSEGLERSAQARRISRPCLDDTPFPVHNRIRRFYRCGPASSPLLQRAGLGPDVRALSLEQESTHQLLDNSLTALQADISPTEAINGSGDLTEFSRDRMNSTSSDGMQQDDLDSGFGPSGGGGSQKMNGLDKYSDAWKVRQMI</sequence>
<dbReference type="InterPro" id="IPR007110">
    <property type="entry name" value="Ig-like_dom"/>
</dbReference>
<evidence type="ECO:0000313" key="6">
    <source>
        <dbReference type="EMBL" id="JAJ08093.1"/>
    </source>
</evidence>
<evidence type="ECO:0000259" key="5">
    <source>
        <dbReference type="PROSITE" id="PS50835"/>
    </source>
</evidence>
<evidence type="ECO:0000256" key="2">
    <source>
        <dbReference type="SAM" id="MobiDB-lite"/>
    </source>
</evidence>
<feature type="disulfide bond" evidence="1">
    <location>
        <begin position="269"/>
        <end position="286"/>
    </location>
</feature>
<dbReference type="InterPro" id="IPR036179">
    <property type="entry name" value="Ig-like_dom_sf"/>
</dbReference>
<dbReference type="PANTHER" id="PTHR45813">
    <property type="entry name" value="IG-LIKE DOMAIN-CONTAINING PROTEIN"/>
    <property type="match status" value="1"/>
</dbReference>
<keyword evidence="1" id="KW-1015">Disulfide bond</keyword>
<feature type="transmembrane region" description="Helical" evidence="3">
    <location>
        <begin position="1112"/>
        <end position="1136"/>
    </location>
</feature>
<keyword evidence="3" id="KW-0472">Membrane</keyword>
<dbReference type="PANTHER" id="PTHR45813:SF8">
    <property type="entry name" value="IG-LIKE DOMAIN-CONTAINING PROTEIN"/>
    <property type="match status" value="1"/>
</dbReference>
<keyword evidence="3" id="KW-0812">Transmembrane</keyword>
<dbReference type="EMBL" id="GDIP01215309">
    <property type="protein sequence ID" value="JAJ08093.1"/>
    <property type="molecule type" value="Transcribed_RNA"/>
</dbReference>
<feature type="transmembrane region" description="Helical" evidence="3">
    <location>
        <begin position="1342"/>
        <end position="1369"/>
    </location>
</feature>
<reference evidence="6" key="2">
    <citation type="submission" date="2015-10" db="EMBL/GenBank/DDBJ databases">
        <authorList>
            <person name="Gilbert D.G."/>
        </authorList>
    </citation>
    <scope>NUCLEOTIDE SEQUENCE</scope>
</reference>
<protein>
    <submittedName>
        <fullName evidence="6">Brain-specific angiogenesis inhibitor</fullName>
    </submittedName>
</protein>
<dbReference type="Gene3D" id="2.60.40.10">
    <property type="entry name" value="Immunoglobulins"/>
    <property type="match status" value="2"/>
</dbReference>
<dbReference type="SUPFAM" id="SSF57196">
    <property type="entry name" value="EGF/Laminin"/>
    <property type="match status" value="1"/>
</dbReference>
<dbReference type="InterPro" id="IPR013783">
    <property type="entry name" value="Ig-like_fold"/>
</dbReference>
<organism evidence="6">
    <name type="scientific">Daphnia magna</name>
    <dbReference type="NCBI Taxonomy" id="35525"/>
    <lineage>
        <taxon>Eukaryota</taxon>
        <taxon>Metazoa</taxon>
        <taxon>Ecdysozoa</taxon>
        <taxon>Arthropoda</taxon>
        <taxon>Crustacea</taxon>
        <taxon>Branchiopoda</taxon>
        <taxon>Diplostraca</taxon>
        <taxon>Cladocera</taxon>
        <taxon>Anomopoda</taxon>
        <taxon>Daphniidae</taxon>
        <taxon>Daphnia</taxon>
    </lineage>
</organism>
<comment type="caution">
    <text evidence="1">Lacks conserved residue(s) required for the propagation of feature annotation.</text>
</comment>
<feature type="disulfide bond" evidence="1">
    <location>
        <begin position="288"/>
        <end position="297"/>
    </location>
</feature>
<feature type="disulfide bond" evidence="1">
    <location>
        <begin position="331"/>
        <end position="340"/>
    </location>
</feature>
<dbReference type="Gene3D" id="4.10.1240.10">
    <property type="entry name" value="GPCR, family 2, extracellular hormone receptor domain"/>
    <property type="match status" value="1"/>
</dbReference>
<dbReference type="PROSITE" id="PS50026">
    <property type="entry name" value="EGF_3"/>
    <property type="match status" value="2"/>
</dbReference>
<feature type="transmembrane region" description="Helical" evidence="3">
    <location>
        <begin position="1309"/>
        <end position="1330"/>
    </location>
</feature>
<feature type="transmembrane region" description="Helical" evidence="3">
    <location>
        <begin position="1256"/>
        <end position="1276"/>
    </location>
</feature>
<dbReference type="PROSITE" id="PS50835">
    <property type="entry name" value="IG_LIKE"/>
    <property type="match status" value="2"/>
</dbReference>
<feature type="transmembrane region" description="Helical" evidence="3">
    <location>
        <begin position="1215"/>
        <end position="1236"/>
    </location>
</feature>
<feature type="domain" description="Ig-like" evidence="5">
    <location>
        <begin position="552"/>
        <end position="655"/>
    </location>
</feature>
<keyword evidence="1" id="KW-0245">EGF-like domain</keyword>
<accession>A0A0P4ZLC0</accession>
<dbReference type="InterPro" id="IPR003599">
    <property type="entry name" value="Ig_sub"/>
</dbReference>
<feature type="transmembrane region" description="Helical" evidence="3">
    <location>
        <begin position="1143"/>
        <end position="1162"/>
    </location>
</feature>
<dbReference type="InterPro" id="IPR051587">
    <property type="entry name" value="Adhesion_GPCR"/>
</dbReference>
<dbReference type="Gene3D" id="2.10.25.10">
    <property type="entry name" value="Laminin"/>
    <property type="match status" value="2"/>
</dbReference>
<dbReference type="GO" id="GO:0004930">
    <property type="term" value="F:G protein-coupled receptor activity"/>
    <property type="evidence" value="ECO:0007669"/>
    <property type="project" value="InterPro"/>
</dbReference>
<feature type="transmembrane region" description="Helical" evidence="3">
    <location>
        <begin position="44"/>
        <end position="65"/>
    </location>
</feature>
<dbReference type="GO" id="GO:0007189">
    <property type="term" value="P:adenylate cyclase-activating G protein-coupled receptor signaling pathway"/>
    <property type="evidence" value="ECO:0007669"/>
    <property type="project" value="TreeGrafter"/>
</dbReference>
<feature type="domain" description="EGF-like" evidence="4">
    <location>
        <begin position="299"/>
        <end position="341"/>
    </location>
</feature>
<dbReference type="PROSITE" id="PS00022">
    <property type="entry name" value="EGF_1"/>
    <property type="match status" value="2"/>
</dbReference>